<evidence type="ECO:0000256" key="5">
    <source>
        <dbReference type="ARBA" id="ARBA00022989"/>
    </source>
</evidence>
<feature type="transmembrane region" description="Helical" evidence="18">
    <location>
        <begin position="485"/>
        <end position="503"/>
    </location>
</feature>
<dbReference type="PANTHER" id="PTHR18966">
    <property type="entry name" value="IONOTROPIC GLUTAMATE RECEPTOR"/>
    <property type="match status" value="1"/>
</dbReference>
<evidence type="ECO:0000313" key="23">
    <source>
        <dbReference type="EnsemblMetazoa" id="HelroP189261"/>
    </source>
</evidence>
<dbReference type="AlphaFoldDB" id="T1FQV9"/>
<dbReference type="Proteomes" id="UP000015101">
    <property type="component" value="Unassembled WGS sequence"/>
</dbReference>
<evidence type="ECO:0000256" key="12">
    <source>
        <dbReference type="ARBA" id="ARBA00023286"/>
    </source>
</evidence>
<keyword evidence="7" id="KW-0406">Ion transport</keyword>
<dbReference type="OrthoDB" id="5984008at2759"/>
<feature type="chain" id="PRO_5010980872" description="Glutamate receptor" evidence="19">
    <location>
        <begin position="22"/>
        <end position="798"/>
    </location>
</feature>
<keyword evidence="3" id="KW-1003">Cell membrane</keyword>
<keyword evidence="19" id="KW-0732">Signal</keyword>
<accession>T1FQV9</accession>
<feature type="binding site" evidence="15">
    <location>
        <position position="638"/>
    </location>
    <ligand>
        <name>L-glutamate</name>
        <dbReference type="ChEBI" id="CHEBI:29985"/>
    </ligand>
</feature>
<keyword evidence="2" id="KW-0813">Transport</keyword>
<name>T1FQV9_HELRO</name>
<feature type="transmembrane region" description="Helical" evidence="18">
    <location>
        <begin position="524"/>
        <end position="544"/>
    </location>
</feature>
<dbReference type="InterPro" id="IPR001508">
    <property type="entry name" value="Iono_Glu_rcpt_met"/>
</dbReference>
<feature type="disulfide bond" evidence="17">
    <location>
        <begin position="651"/>
        <end position="706"/>
    </location>
</feature>
<dbReference type="EnsemblMetazoa" id="HelroT189261">
    <property type="protein sequence ID" value="HelroP189261"/>
    <property type="gene ID" value="HelroG189261"/>
</dbReference>
<dbReference type="GO" id="GO:0005886">
    <property type="term" value="C:plasma membrane"/>
    <property type="evidence" value="ECO:0000318"/>
    <property type="project" value="GO_Central"/>
</dbReference>
<keyword evidence="13" id="KW-0407">Ion channel</keyword>
<comment type="subcellular location">
    <subcellularLocation>
        <location evidence="1">Cell membrane</location>
        <topology evidence="1">Multi-pass membrane protein</topology>
    </subcellularLocation>
    <subcellularLocation>
        <location evidence="14">Postsynaptic cell membrane</location>
    </subcellularLocation>
</comment>
<evidence type="ECO:0000256" key="11">
    <source>
        <dbReference type="ARBA" id="ARBA00023257"/>
    </source>
</evidence>
<dbReference type="FunFam" id="3.40.190.10:FF:000399">
    <property type="entry name" value="Predicted protein"/>
    <property type="match status" value="1"/>
</dbReference>
<evidence type="ECO:0000313" key="24">
    <source>
        <dbReference type="Proteomes" id="UP000015101"/>
    </source>
</evidence>
<evidence type="ECO:0000256" key="4">
    <source>
        <dbReference type="ARBA" id="ARBA00022692"/>
    </source>
</evidence>
<dbReference type="GO" id="GO:0050804">
    <property type="term" value="P:modulation of chemical synaptic transmission"/>
    <property type="evidence" value="ECO:0000318"/>
    <property type="project" value="GO_Central"/>
</dbReference>
<evidence type="ECO:0000259" key="21">
    <source>
        <dbReference type="SMART" id="SM00918"/>
    </source>
</evidence>
<feature type="domain" description="Ionotropic glutamate receptor C-terminal" evidence="20">
    <location>
        <begin position="356"/>
        <end position="702"/>
    </location>
</feature>
<dbReference type="RefSeq" id="XP_009025626.1">
    <property type="nucleotide sequence ID" value="XM_009027378.1"/>
</dbReference>
<keyword evidence="8 18" id="KW-0472">Membrane</keyword>
<dbReference type="HOGENOM" id="CLU_007257_1_2_1"/>
<evidence type="ECO:0000256" key="3">
    <source>
        <dbReference type="ARBA" id="ARBA00022475"/>
    </source>
</evidence>
<proteinExistence type="predicted"/>
<dbReference type="Pfam" id="PF01094">
    <property type="entry name" value="ANF_receptor"/>
    <property type="match status" value="1"/>
</dbReference>
<evidence type="ECO:0000259" key="20">
    <source>
        <dbReference type="SMART" id="SM00079"/>
    </source>
</evidence>
<dbReference type="SMART" id="SM00079">
    <property type="entry name" value="PBPe"/>
    <property type="match status" value="1"/>
</dbReference>
<keyword evidence="17" id="KW-1015">Disulfide bond</keyword>
<dbReference type="GO" id="GO:0098839">
    <property type="term" value="C:postsynaptic density membrane"/>
    <property type="evidence" value="ECO:0000318"/>
    <property type="project" value="GO_Central"/>
</dbReference>
<dbReference type="InterPro" id="IPR028082">
    <property type="entry name" value="Peripla_BP_I"/>
</dbReference>
<feature type="signal peptide" evidence="19">
    <location>
        <begin position="1"/>
        <end position="21"/>
    </location>
</feature>
<reference evidence="23" key="3">
    <citation type="submission" date="2015-06" db="UniProtKB">
        <authorList>
            <consortium name="EnsemblMetazoa"/>
        </authorList>
    </citation>
    <scope>IDENTIFICATION</scope>
</reference>
<evidence type="ECO:0000256" key="2">
    <source>
        <dbReference type="ARBA" id="ARBA00022448"/>
    </source>
</evidence>
<dbReference type="Gene3D" id="3.40.190.10">
    <property type="entry name" value="Periplasmic binding protein-like II"/>
    <property type="match status" value="2"/>
</dbReference>
<keyword evidence="10" id="KW-0325">Glycoprotein</keyword>
<gene>
    <name evidence="23" type="primary">20211206</name>
    <name evidence="22" type="ORF">HELRODRAFT_189261</name>
</gene>
<evidence type="ECO:0008006" key="25">
    <source>
        <dbReference type="Google" id="ProtNLM"/>
    </source>
</evidence>
<evidence type="ECO:0000256" key="8">
    <source>
        <dbReference type="ARBA" id="ARBA00023136"/>
    </source>
</evidence>
<reference evidence="22 24" key="2">
    <citation type="journal article" date="2013" name="Nature">
        <title>Insights into bilaterian evolution from three spiralian genomes.</title>
        <authorList>
            <person name="Simakov O."/>
            <person name="Marletaz F."/>
            <person name="Cho S.J."/>
            <person name="Edsinger-Gonzales E."/>
            <person name="Havlak P."/>
            <person name="Hellsten U."/>
            <person name="Kuo D.H."/>
            <person name="Larsson T."/>
            <person name="Lv J."/>
            <person name="Arendt D."/>
            <person name="Savage R."/>
            <person name="Osoegawa K."/>
            <person name="de Jong P."/>
            <person name="Grimwood J."/>
            <person name="Chapman J.A."/>
            <person name="Shapiro H."/>
            <person name="Aerts A."/>
            <person name="Otillar R.P."/>
            <person name="Terry A.Y."/>
            <person name="Boore J.L."/>
            <person name="Grigoriev I.V."/>
            <person name="Lindberg D.R."/>
            <person name="Seaver E.C."/>
            <person name="Weisblat D.A."/>
            <person name="Putnam N.H."/>
            <person name="Rokhsar D.S."/>
        </authorList>
    </citation>
    <scope>NUCLEOTIDE SEQUENCE</scope>
</reference>
<dbReference type="InterPro" id="IPR019594">
    <property type="entry name" value="Glu/Gly-bd"/>
</dbReference>
<reference evidence="24" key="1">
    <citation type="submission" date="2012-12" db="EMBL/GenBank/DDBJ databases">
        <authorList>
            <person name="Hellsten U."/>
            <person name="Grimwood J."/>
            <person name="Chapman J.A."/>
            <person name="Shapiro H."/>
            <person name="Aerts A."/>
            <person name="Otillar R.P."/>
            <person name="Terry A.Y."/>
            <person name="Boore J.L."/>
            <person name="Simakov O."/>
            <person name="Marletaz F."/>
            <person name="Cho S.-J."/>
            <person name="Edsinger-Gonzales E."/>
            <person name="Havlak P."/>
            <person name="Kuo D.-H."/>
            <person name="Larsson T."/>
            <person name="Lv J."/>
            <person name="Arendt D."/>
            <person name="Savage R."/>
            <person name="Osoegawa K."/>
            <person name="de Jong P."/>
            <person name="Lindberg D.R."/>
            <person name="Seaver E.C."/>
            <person name="Weisblat D.A."/>
            <person name="Putnam N.H."/>
            <person name="Grigoriev I.V."/>
            <person name="Rokhsar D.S."/>
        </authorList>
    </citation>
    <scope>NUCLEOTIDE SEQUENCE</scope>
</reference>
<dbReference type="SUPFAM" id="SSF53822">
    <property type="entry name" value="Periplasmic binding protein-like I"/>
    <property type="match status" value="1"/>
</dbReference>
<keyword evidence="12" id="KW-1071">Ligand-gated ion channel</keyword>
<dbReference type="GO" id="GO:1904315">
    <property type="term" value="F:transmitter-gated monoatomic ion channel activity involved in regulation of postsynaptic membrane potential"/>
    <property type="evidence" value="ECO:0000318"/>
    <property type="project" value="GO_Central"/>
</dbReference>
<dbReference type="KEGG" id="hro:HELRODRAFT_189261"/>
<dbReference type="InterPro" id="IPR015683">
    <property type="entry name" value="Ionotropic_Glu_rcpt"/>
</dbReference>
<dbReference type="GO" id="GO:0008066">
    <property type="term" value="F:glutamate receptor activity"/>
    <property type="evidence" value="ECO:0000318"/>
    <property type="project" value="GO_Central"/>
</dbReference>
<evidence type="ECO:0000256" key="1">
    <source>
        <dbReference type="ARBA" id="ARBA00004651"/>
    </source>
</evidence>
<evidence type="ECO:0000256" key="7">
    <source>
        <dbReference type="ARBA" id="ARBA00023065"/>
    </source>
</evidence>
<sequence length="798" mass="90401">MTMKLIELFSVLVLFALRSDAQESQLNVNGFKLGFLLDPKISREFEVQKMFRYGVLQFLKSSKSVDIREDAIHVDMGNGFDAANSMCTLISSGVVGVIGMHTSNTVDVVSSISNTFNVPYLTTSMPTNTSIKNGGYQIYFKPPYLEAVFDLVRHYGWKRATYFYSTYEGQERMQQFIDMLMQSNPRFTLNSKRVESPEDAVDVIKGNIRAHENVLLDLPAAHSETFLNSLHQVEAALLADAAYVTSFVLEDMSNKIPNLAAERLSCTSEPTVPWTLGFYIVDAFKKVNTPGLFTGNISFDQFGRRKNYELYIIESHRSNGQRKEIGTWSLKAGVTTYQQRKNALIEKDRIEISNKTRIVTSILIEPFFMLKKGDNLTGNDRYEGYCVDLTKLIAGLVGFDFVFKLVEDRKFGSKDENGRWDGMIGELLRREADLAVAPITVTSERENVVHFSKPFMSVTTSVLAKRFYVDYLNIFQFYKVFSYEVWGSIVLALLGASVMLWLVSKVASYKNFDDGRKTDAENFTLCNSIWYLLGCSMMCSVNLVPKTLSGRIASAVWWLFVLLILSSYISVLFSFFNVQRGRKFLTSSDLSNQTSTVPVYERMWSFMKSTEPSVFVRSSQEGVARVRRENGKYAFITESTTIQYVNQQPPCDTMQLEGNFGKKSYGVAMPVGSDLRERITLAVLELAEAQSLAKLERLWWHDKGKCSSSPPPGRREIFPKKIKMQNIKFAVVILMAGIVVALFITFFHLVYKACLKAKQNKTKFSDEICVTVRSFYTGKMDAQSANLRPPSNAPLEMK</sequence>
<organism evidence="23 24">
    <name type="scientific">Helobdella robusta</name>
    <name type="common">Californian leech</name>
    <dbReference type="NCBI Taxonomy" id="6412"/>
    <lineage>
        <taxon>Eukaryota</taxon>
        <taxon>Metazoa</taxon>
        <taxon>Spiralia</taxon>
        <taxon>Lophotrochozoa</taxon>
        <taxon>Annelida</taxon>
        <taxon>Clitellata</taxon>
        <taxon>Hirudinea</taxon>
        <taxon>Rhynchobdellida</taxon>
        <taxon>Glossiphoniidae</taxon>
        <taxon>Helobdella</taxon>
    </lineage>
</organism>
<dbReference type="FunFam" id="3.40.190.10:FF:000744">
    <property type="entry name" value="Uncharacterized protein"/>
    <property type="match status" value="1"/>
</dbReference>
<dbReference type="EMBL" id="AMQM01001393">
    <property type="status" value="NOT_ANNOTATED_CDS"/>
    <property type="molecule type" value="Genomic_DNA"/>
</dbReference>
<evidence type="ECO:0000256" key="10">
    <source>
        <dbReference type="ARBA" id="ARBA00023180"/>
    </source>
</evidence>
<dbReference type="Gene3D" id="1.10.287.70">
    <property type="match status" value="1"/>
</dbReference>
<dbReference type="SMART" id="SM00918">
    <property type="entry name" value="Lig_chan-Glu_bd"/>
    <property type="match status" value="1"/>
</dbReference>
<evidence type="ECO:0000256" key="14">
    <source>
        <dbReference type="ARBA" id="ARBA00034100"/>
    </source>
</evidence>
<keyword evidence="11" id="KW-0628">Postsynaptic cell membrane</keyword>
<dbReference type="EMBL" id="KB097495">
    <property type="protein sequence ID" value="ESN96470.1"/>
    <property type="molecule type" value="Genomic_DNA"/>
</dbReference>
<dbReference type="PRINTS" id="PR00177">
    <property type="entry name" value="NMDARECEPTOR"/>
</dbReference>
<dbReference type="InterPro" id="IPR001828">
    <property type="entry name" value="ANF_lig-bd_rcpt"/>
</dbReference>
<evidence type="ECO:0000256" key="18">
    <source>
        <dbReference type="SAM" id="Phobius"/>
    </source>
</evidence>
<keyword evidence="6" id="KW-0770">Synapse</keyword>
<dbReference type="Pfam" id="PF00060">
    <property type="entry name" value="Lig_chan"/>
    <property type="match status" value="1"/>
</dbReference>
<feature type="domain" description="Ionotropic glutamate receptor L-glutamate and glycine-binding" evidence="21">
    <location>
        <begin position="366"/>
        <end position="429"/>
    </location>
</feature>
<feature type="transmembrane region" description="Helical" evidence="18">
    <location>
        <begin position="729"/>
        <end position="751"/>
    </location>
</feature>
<feature type="transmembrane region" description="Helical" evidence="18">
    <location>
        <begin position="556"/>
        <end position="578"/>
    </location>
</feature>
<dbReference type="eggNOG" id="KOG1054">
    <property type="taxonomic scope" value="Eukaryota"/>
</dbReference>
<dbReference type="GO" id="GO:0035249">
    <property type="term" value="P:synaptic transmission, glutamatergic"/>
    <property type="evidence" value="ECO:0000318"/>
    <property type="project" value="GO_Central"/>
</dbReference>
<evidence type="ECO:0000256" key="9">
    <source>
        <dbReference type="ARBA" id="ARBA00023170"/>
    </source>
</evidence>
<dbReference type="Gene3D" id="3.40.50.2300">
    <property type="match status" value="1"/>
</dbReference>
<dbReference type="CTD" id="20211206"/>
<keyword evidence="9" id="KW-0675">Receptor</keyword>
<dbReference type="InterPro" id="IPR001320">
    <property type="entry name" value="Iontro_rcpt_C"/>
</dbReference>
<dbReference type="InParanoid" id="T1FQV9"/>
<keyword evidence="5 18" id="KW-1133">Transmembrane helix</keyword>
<evidence type="ECO:0000256" key="6">
    <source>
        <dbReference type="ARBA" id="ARBA00023018"/>
    </source>
</evidence>
<dbReference type="GeneID" id="20211206"/>
<keyword evidence="24" id="KW-1185">Reference proteome</keyword>
<dbReference type="SUPFAM" id="SSF53850">
    <property type="entry name" value="Periplasmic binding protein-like II"/>
    <property type="match status" value="1"/>
</dbReference>
<evidence type="ECO:0000256" key="16">
    <source>
        <dbReference type="PIRSR" id="PIRSR601508-2"/>
    </source>
</evidence>
<feature type="binding site" evidence="15">
    <location>
        <position position="440"/>
    </location>
    <ligand>
        <name>L-glutamate</name>
        <dbReference type="ChEBI" id="CHEBI:29985"/>
    </ligand>
</feature>
<evidence type="ECO:0000313" key="22">
    <source>
        <dbReference type="EMBL" id="ESN96470.1"/>
    </source>
</evidence>
<feature type="binding site" evidence="15">
    <location>
        <position position="445"/>
    </location>
    <ligand>
        <name>L-glutamate</name>
        <dbReference type="ChEBI" id="CHEBI:29985"/>
    </ligand>
</feature>
<evidence type="ECO:0000256" key="19">
    <source>
        <dbReference type="SAM" id="SignalP"/>
    </source>
</evidence>
<feature type="binding site" evidence="15">
    <location>
        <position position="438"/>
    </location>
    <ligand>
        <name>L-glutamate</name>
        <dbReference type="ChEBI" id="CHEBI:29985"/>
    </ligand>
</feature>
<dbReference type="STRING" id="6412.T1FQV9"/>
<evidence type="ECO:0000256" key="15">
    <source>
        <dbReference type="PIRSR" id="PIRSR601508-1"/>
    </source>
</evidence>
<protein>
    <recommendedName>
        <fullName evidence="25">Glutamate receptor</fullName>
    </recommendedName>
</protein>
<dbReference type="Pfam" id="PF10613">
    <property type="entry name" value="Lig_chan-Glu_bd"/>
    <property type="match status" value="1"/>
</dbReference>
<evidence type="ECO:0000256" key="13">
    <source>
        <dbReference type="ARBA" id="ARBA00023303"/>
    </source>
</evidence>
<keyword evidence="4 18" id="KW-0812">Transmembrane</keyword>
<feature type="site" description="Crucial to convey clamshell closure to channel opening" evidence="16">
    <location>
        <position position="585"/>
    </location>
</feature>
<evidence type="ECO:0000256" key="17">
    <source>
        <dbReference type="PIRSR" id="PIRSR601508-3"/>
    </source>
</evidence>